<dbReference type="InterPro" id="IPR058525">
    <property type="entry name" value="DUF8212"/>
</dbReference>
<feature type="domain" description="Heterokaryon incompatibility" evidence="1">
    <location>
        <begin position="8"/>
        <end position="61"/>
    </location>
</feature>
<sequence length="377" mass="42765">KPGFHKISETCRIARTQYDLKYSWVDTCCIDKSSSAELSEAINSMYRWYQDAAICFAYLSDWDGVLSGLHKSKWFQRGWTLQETIAPRQLCFFDAEWNARGTRAAYAHEISTATRIPREVLGGTLALDRIPIAARMLWASTRETTREEDMAYCLLGIFDINMPMLYGEGSRAFIRLQEEIIKHSPDTTIFAWTDPSDPREFSGLLASSPAHFRGIEHLSLGPLSLILPRDFSITNRGVRFKLRLSWDTVTRQAILPVGQDRYASERGVFLRQVGIDEFVRVRPDQFPTYLPPGDPSTQAYGVMKDLRAAEAYRAFYVAKTLSVAQHLTLQVTTLRFSLENTITIAGAEPYGSYSPAARTLYASYSGRFLGYIKLKPE</sequence>
<dbReference type="Pfam" id="PF26640">
    <property type="entry name" value="DUF8212"/>
    <property type="match status" value="1"/>
</dbReference>
<evidence type="ECO:0000259" key="2">
    <source>
        <dbReference type="Pfam" id="PF26640"/>
    </source>
</evidence>
<feature type="non-terminal residue" evidence="3">
    <location>
        <position position="377"/>
    </location>
</feature>
<evidence type="ECO:0000313" key="4">
    <source>
        <dbReference type="Proteomes" id="UP000799444"/>
    </source>
</evidence>
<feature type="domain" description="DUF8212" evidence="2">
    <location>
        <begin position="171"/>
        <end position="198"/>
    </location>
</feature>
<dbReference type="AlphaFoldDB" id="A0A9P4QNR9"/>
<feature type="non-terminal residue" evidence="3">
    <location>
        <position position="1"/>
    </location>
</feature>
<evidence type="ECO:0000259" key="1">
    <source>
        <dbReference type="Pfam" id="PF06985"/>
    </source>
</evidence>
<comment type="caution">
    <text evidence="3">The sequence shown here is derived from an EMBL/GenBank/DDBJ whole genome shotgun (WGS) entry which is preliminary data.</text>
</comment>
<dbReference type="Proteomes" id="UP000799444">
    <property type="component" value="Unassembled WGS sequence"/>
</dbReference>
<dbReference type="PANTHER" id="PTHR10622">
    <property type="entry name" value="HET DOMAIN-CONTAINING PROTEIN"/>
    <property type="match status" value="1"/>
</dbReference>
<dbReference type="PANTHER" id="PTHR10622:SF12">
    <property type="entry name" value="HET DOMAIN-CONTAINING PROTEIN"/>
    <property type="match status" value="1"/>
</dbReference>
<accession>A0A9P4QNR9</accession>
<organism evidence="3 4">
    <name type="scientific">Polyplosphaeria fusca</name>
    <dbReference type="NCBI Taxonomy" id="682080"/>
    <lineage>
        <taxon>Eukaryota</taxon>
        <taxon>Fungi</taxon>
        <taxon>Dikarya</taxon>
        <taxon>Ascomycota</taxon>
        <taxon>Pezizomycotina</taxon>
        <taxon>Dothideomycetes</taxon>
        <taxon>Pleosporomycetidae</taxon>
        <taxon>Pleosporales</taxon>
        <taxon>Tetraplosphaeriaceae</taxon>
        <taxon>Polyplosphaeria</taxon>
    </lineage>
</organism>
<protein>
    <recommendedName>
        <fullName evidence="5">Heterokaryon incompatibility domain-containing protein</fullName>
    </recommendedName>
</protein>
<reference evidence="3" key="1">
    <citation type="journal article" date="2020" name="Stud. Mycol.">
        <title>101 Dothideomycetes genomes: a test case for predicting lifestyles and emergence of pathogens.</title>
        <authorList>
            <person name="Haridas S."/>
            <person name="Albert R."/>
            <person name="Binder M."/>
            <person name="Bloem J."/>
            <person name="Labutti K."/>
            <person name="Salamov A."/>
            <person name="Andreopoulos B."/>
            <person name="Baker S."/>
            <person name="Barry K."/>
            <person name="Bills G."/>
            <person name="Bluhm B."/>
            <person name="Cannon C."/>
            <person name="Castanera R."/>
            <person name="Culley D."/>
            <person name="Daum C."/>
            <person name="Ezra D."/>
            <person name="Gonzalez J."/>
            <person name="Henrissat B."/>
            <person name="Kuo A."/>
            <person name="Liang C."/>
            <person name="Lipzen A."/>
            <person name="Lutzoni F."/>
            <person name="Magnuson J."/>
            <person name="Mondo S."/>
            <person name="Nolan M."/>
            <person name="Ohm R."/>
            <person name="Pangilinan J."/>
            <person name="Park H.-J."/>
            <person name="Ramirez L."/>
            <person name="Alfaro M."/>
            <person name="Sun H."/>
            <person name="Tritt A."/>
            <person name="Yoshinaga Y."/>
            <person name="Zwiers L.-H."/>
            <person name="Turgeon B."/>
            <person name="Goodwin S."/>
            <person name="Spatafora J."/>
            <person name="Crous P."/>
            <person name="Grigoriev I."/>
        </authorList>
    </citation>
    <scope>NUCLEOTIDE SEQUENCE</scope>
    <source>
        <strain evidence="3">CBS 125425</strain>
    </source>
</reference>
<proteinExistence type="predicted"/>
<dbReference type="EMBL" id="ML996236">
    <property type="protein sequence ID" value="KAF2729740.1"/>
    <property type="molecule type" value="Genomic_DNA"/>
</dbReference>
<evidence type="ECO:0000313" key="3">
    <source>
        <dbReference type="EMBL" id="KAF2729740.1"/>
    </source>
</evidence>
<dbReference type="OrthoDB" id="20872at2759"/>
<gene>
    <name evidence="3" type="ORF">EJ04DRAFT_405768</name>
</gene>
<evidence type="ECO:0008006" key="5">
    <source>
        <dbReference type="Google" id="ProtNLM"/>
    </source>
</evidence>
<keyword evidence="4" id="KW-1185">Reference proteome</keyword>
<dbReference type="InterPro" id="IPR010730">
    <property type="entry name" value="HET"/>
</dbReference>
<dbReference type="Pfam" id="PF06985">
    <property type="entry name" value="HET"/>
    <property type="match status" value="1"/>
</dbReference>
<name>A0A9P4QNR9_9PLEO</name>